<evidence type="ECO:0000313" key="3">
    <source>
        <dbReference type="EMBL" id="ELR18872.1"/>
    </source>
</evidence>
<feature type="domain" description="Dilute" evidence="2">
    <location>
        <begin position="1282"/>
        <end position="1615"/>
    </location>
</feature>
<sequence length="1641" mass="190055">MATSEAHRAPSTTPSSGDWDDDSASSSSELVLTRAGSDTNLVPRSAKSEETVINLKSLSNSDPRRKEILALASEYKNAQRAYKELKKREGETSKEVDRIRDELRERTNKLQAKEEKERRSGKEYKGRKKKGLDKARQRSREMQRMYEDSTLMLRRLHAEVKETAVRLNEKGNMLRELWQNRGRPKELPPDGPASTLSTPSPVYSFESSASSDQELERASREHDEAYERAREEARINRIEKARARFRSAVIKEDDAHADTLHREAAAAPFLSSPQLSVPAQSPQPEPGPETGRGRSRSILDMQKRLGLVPASPAATPVAVPHSGGAGSGDGDDEERRKKEEIPGATSEGPRMQRGMEEREQREKRETAVVAHPSRLSGGDVESGPRTSAMQTAEGRLTYHQRPMQAGKRRPSALSRRERSRTNERAGDGLAEPQQHQAAMVHETLVDEAHEEQKEEAVEEEPAVVIMSEEQVEQEAEKMRADLKEEMRLKRERRQSRERDAIAAVAAAAVGPASPRRHADEAEEKEKAKEEERPAKPQRTTAAEQRAEKRARARAARETDLREEKEMALRELQTLIEENDKLLREMEQKERERDRERRADKEAEAFLTRKLEAGRLEAAELRATIGTLQSELHHLRQRLDAESDQSRSVDEQRLRELVALQTDKAALEAELADVRRTLDATRAELDAIRQRTEAREQEREPQIERLEAQIADLRAAQGEAEMAMAEERQAKAELERLLEGARMEAEENKRHGENEVREREARLERRELEFAEDKIREMKAVRQAYLDEKQQFEAERSRTLETVVSEQEDLYAKDKEIDELREQLRREREERERARDEKERQLGLVGLQLQKAKKTKHERKQELARLTDQLAGLAAEQTQWIEARAQVEEELDRERKARAGLETRVKQLEEEKVVSDEVVKRASQRMEKQKREAEELLERERDEKRRLSEALEFERQRAAKLEREREEREQLEAQRQRERIEGGERQSQEEARLRDELEAERRGRDTLLAEHEKELGRFKALAQDLDRERAERERAQAELDREREEREKLQSEKASLVALIEIERRRATDQKAADEALQRERDHEARERSEMAERARREREALQKELRDRDEAITLKKEKTKLLRQKILVLMEENQRIKDGSRRDRERDKVERERKRDEESKRSREEKEREREERERIRKEKEKEVQEKERIRKEKQIEVEEKEKLRREMERERAEKEKLQRRKEQELDELRRDLQEKEIIEKNIYCADANAYCAGDVPRAALDLHTYLVQYDGTPAQKASFVRKVTTAISTSIQREAEDAEMQSFWLSYVATLSHMAHGQGDIESKPGLPGRDVAKDLRNTVVTRSVKDRGIVSRFWVESERRNLSRDEVKRVLLEALEKEKANGNGNELAPLMLLELEVVMLDTLVNLLDAAMALLAPVLVPAIMEYRPFLSRRKSMVRREREKDKRRRPTPQPDGGDEEGPKVSPEQVTHQLKAFLQIVQKKKLYASVVQVIFEDLAHAINAHLFNTLVQRGELCTSAIGFQIKFGLSPLREWLFAASLADPARVRDCLGHIEEAANVLVVDKRLFTSEKDVKDIFQLLNPVQILHFLSAFRTDEESEMVPQESLQAVRHTIARANERTGMLRLKLDPHTSPLPPPSSSS</sequence>
<dbReference type="Proteomes" id="UP000011083">
    <property type="component" value="Unassembled WGS sequence"/>
</dbReference>
<dbReference type="PROSITE" id="PS51126">
    <property type="entry name" value="DILUTE"/>
    <property type="match status" value="1"/>
</dbReference>
<dbReference type="VEuPathDB" id="AmoebaDB:ACA1_037060"/>
<dbReference type="PANTHER" id="PTHR16027">
    <property type="entry name" value="DILUTE DOMAIN-CONTAINING PROTEIN YPR089W"/>
    <property type="match status" value="1"/>
</dbReference>
<name>L8H0W7_ACACF</name>
<reference evidence="3 4" key="1">
    <citation type="journal article" date="2013" name="Genome Biol.">
        <title>Genome of Acanthamoeba castellanii highlights extensive lateral gene transfer and early evolution of tyrosine kinase signaling.</title>
        <authorList>
            <person name="Clarke M."/>
            <person name="Lohan A.J."/>
            <person name="Liu B."/>
            <person name="Lagkouvardos I."/>
            <person name="Roy S."/>
            <person name="Zafar N."/>
            <person name="Bertelli C."/>
            <person name="Schilde C."/>
            <person name="Kianianmomeni A."/>
            <person name="Burglin T.R."/>
            <person name="Frech C."/>
            <person name="Turcotte B."/>
            <person name="Kopec K.O."/>
            <person name="Synnott J.M."/>
            <person name="Choo C."/>
            <person name="Paponov I."/>
            <person name="Finkler A."/>
            <person name="Soon Heng Tan C."/>
            <person name="Hutchins A.P."/>
            <person name="Weinmeier T."/>
            <person name="Rattei T."/>
            <person name="Chu J.S."/>
            <person name="Gimenez G."/>
            <person name="Irimia M."/>
            <person name="Rigden D.J."/>
            <person name="Fitzpatrick D.A."/>
            <person name="Lorenzo-Morales J."/>
            <person name="Bateman A."/>
            <person name="Chiu C.H."/>
            <person name="Tang P."/>
            <person name="Hegemann P."/>
            <person name="Fromm H."/>
            <person name="Raoult D."/>
            <person name="Greub G."/>
            <person name="Miranda-Saavedra D."/>
            <person name="Chen N."/>
            <person name="Nash P."/>
            <person name="Ginger M.L."/>
            <person name="Horn M."/>
            <person name="Schaap P."/>
            <person name="Caler L."/>
            <person name="Loftus B."/>
        </authorList>
    </citation>
    <scope>NUCLEOTIDE SEQUENCE [LARGE SCALE GENOMIC DNA]</scope>
    <source>
        <strain evidence="3 4">Neff</strain>
    </source>
</reference>
<dbReference type="GO" id="GO:0051020">
    <property type="term" value="F:GTPase binding"/>
    <property type="evidence" value="ECO:0007669"/>
    <property type="project" value="TreeGrafter"/>
</dbReference>
<dbReference type="GeneID" id="14919672"/>
<feature type="region of interest" description="Disordered" evidence="1">
    <location>
        <begin position="83"/>
        <end position="146"/>
    </location>
</feature>
<evidence type="ECO:0000256" key="1">
    <source>
        <dbReference type="SAM" id="MobiDB-lite"/>
    </source>
</evidence>
<feature type="region of interest" description="Disordered" evidence="1">
    <location>
        <begin position="259"/>
        <end position="435"/>
    </location>
</feature>
<feature type="compositionally biased region" description="Basic and acidic residues" evidence="1">
    <location>
        <begin position="544"/>
        <end position="564"/>
    </location>
</feature>
<feature type="region of interest" description="Disordered" evidence="1">
    <location>
        <begin position="915"/>
        <end position="942"/>
    </location>
</feature>
<feature type="region of interest" description="Disordered" evidence="1">
    <location>
        <begin position="577"/>
        <end position="601"/>
    </location>
</feature>
<feature type="region of interest" description="Disordered" evidence="1">
    <location>
        <begin position="447"/>
        <end position="564"/>
    </location>
</feature>
<dbReference type="InterPro" id="IPR052072">
    <property type="entry name" value="Vascular_dev_regulator"/>
</dbReference>
<feature type="compositionally biased region" description="Basic and acidic residues" evidence="1">
    <location>
        <begin position="132"/>
        <end position="146"/>
    </location>
</feature>
<dbReference type="STRING" id="1257118.L8H0W7"/>
<feature type="compositionally biased region" description="Polar residues" evidence="1">
    <location>
        <begin position="194"/>
        <end position="212"/>
    </location>
</feature>
<organism evidence="3 4">
    <name type="scientific">Acanthamoeba castellanii (strain ATCC 30010 / Neff)</name>
    <dbReference type="NCBI Taxonomy" id="1257118"/>
    <lineage>
        <taxon>Eukaryota</taxon>
        <taxon>Amoebozoa</taxon>
        <taxon>Discosea</taxon>
        <taxon>Longamoebia</taxon>
        <taxon>Centramoebida</taxon>
        <taxon>Acanthamoebidae</taxon>
        <taxon>Acanthamoeba</taxon>
    </lineage>
</organism>
<keyword evidence="4" id="KW-1185">Reference proteome</keyword>
<feature type="compositionally biased region" description="Basic and acidic residues" evidence="1">
    <location>
        <begin position="353"/>
        <end position="366"/>
    </location>
</feature>
<feature type="region of interest" description="Disordered" evidence="1">
    <location>
        <begin position="1438"/>
        <end position="1465"/>
    </location>
</feature>
<evidence type="ECO:0000313" key="4">
    <source>
        <dbReference type="Proteomes" id="UP000011083"/>
    </source>
</evidence>
<feature type="region of interest" description="Disordered" evidence="1">
    <location>
        <begin position="1128"/>
        <end position="1178"/>
    </location>
</feature>
<feature type="region of interest" description="Disordered" evidence="1">
    <location>
        <begin position="1064"/>
        <end position="1114"/>
    </location>
</feature>
<feature type="compositionally biased region" description="Basic and acidic residues" evidence="1">
    <location>
        <begin position="414"/>
        <end position="426"/>
    </location>
</feature>
<dbReference type="KEGG" id="acan:ACA1_037060"/>
<accession>L8H0W7</accession>
<feature type="compositionally biased region" description="Polar residues" evidence="1">
    <location>
        <begin position="271"/>
        <end position="280"/>
    </location>
</feature>
<feature type="compositionally biased region" description="Basic and acidic residues" evidence="1">
    <location>
        <begin position="474"/>
        <end position="500"/>
    </location>
</feature>
<dbReference type="SMART" id="SM01132">
    <property type="entry name" value="DIL"/>
    <property type="match status" value="1"/>
</dbReference>
<feature type="compositionally biased region" description="Basic and acidic residues" evidence="1">
    <location>
        <begin position="1023"/>
        <end position="1050"/>
    </location>
</feature>
<feature type="region of interest" description="Disordered" evidence="1">
    <location>
        <begin position="956"/>
        <end position="1007"/>
    </location>
</feature>
<feature type="compositionally biased region" description="Low complexity" evidence="1">
    <location>
        <begin position="308"/>
        <end position="322"/>
    </location>
</feature>
<feature type="region of interest" description="Disordered" evidence="1">
    <location>
        <begin position="171"/>
        <end position="232"/>
    </location>
</feature>
<dbReference type="InterPro" id="IPR002710">
    <property type="entry name" value="Dilute_dom"/>
</dbReference>
<feature type="compositionally biased region" description="Basic and acidic residues" evidence="1">
    <location>
        <begin position="83"/>
        <end position="124"/>
    </location>
</feature>
<dbReference type="EMBL" id="KB007940">
    <property type="protein sequence ID" value="ELR18872.1"/>
    <property type="molecule type" value="Genomic_DNA"/>
</dbReference>
<feature type="region of interest" description="Disordered" evidence="1">
    <location>
        <begin position="1"/>
        <end position="50"/>
    </location>
</feature>
<dbReference type="RefSeq" id="XP_004340931.1">
    <property type="nucleotide sequence ID" value="XM_004340883.1"/>
</dbReference>
<feature type="compositionally biased region" description="Basic and acidic residues" evidence="1">
    <location>
        <begin position="516"/>
        <end position="534"/>
    </location>
</feature>
<protein>
    <submittedName>
        <fullName evidence="3">DIL domain containing protein</fullName>
    </submittedName>
</protein>
<feature type="compositionally biased region" description="Basic and acidic residues" evidence="1">
    <location>
        <begin position="1132"/>
        <end position="1178"/>
    </location>
</feature>
<dbReference type="Pfam" id="PF01843">
    <property type="entry name" value="DIL"/>
    <property type="match status" value="1"/>
</dbReference>
<evidence type="ECO:0000259" key="2">
    <source>
        <dbReference type="PROSITE" id="PS51126"/>
    </source>
</evidence>
<feature type="compositionally biased region" description="Basic and acidic residues" evidence="1">
    <location>
        <begin position="214"/>
        <end position="232"/>
    </location>
</feature>
<proteinExistence type="predicted"/>
<feature type="region of interest" description="Disordered" evidence="1">
    <location>
        <begin position="1019"/>
        <end position="1051"/>
    </location>
</feature>
<gene>
    <name evidence="3" type="ORF">ACA1_037060</name>
</gene>
<dbReference type="PANTHER" id="PTHR16027:SF6">
    <property type="entry name" value="DILUTE DOMAIN-CONTAINING PROTEIN"/>
    <property type="match status" value="1"/>
</dbReference>